<accession>A0AAE6IUV6</accession>
<organism evidence="1 2">
    <name type="scientific">Treponema phagedenis</name>
    <dbReference type="NCBI Taxonomy" id="162"/>
    <lineage>
        <taxon>Bacteria</taxon>
        <taxon>Pseudomonadati</taxon>
        <taxon>Spirochaetota</taxon>
        <taxon>Spirochaetia</taxon>
        <taxon>Spirochaetales</taxon>
        <taxon>Treponemataceae</taxon>
        <taxon>Treponema</taxon>
    </lineage>
</organism>
<dbReference type="PANTHER" id="PTHR45661:SF3">
    <property type="entry name" value="IG-LIKE DOMAIN-CONTAINING PROTEIN"/>
    <property type="match status" value="1"/>
</dbReference>
<dbReference type="PANTHER" id="PTHR45661">
    <property type="entry name" value="SURFACE ANTIGEN"/>
    <property type="match status" value="1"/>
</dbReference>
<dbReference type="Gene3D" id="3.80.10.10">
    <property type="entry name" value="Ribonuclease Inhibitor"/>
    <property type="match status" value="1"/>
</dbReference>
<dbReference type="SUPFAM" id="SSF52058">
    <property type="entry name" value="L domain-like"/>
    <property type="match status" value="1"/>
</dbReference>
<dbReference type="EMBL" id="CP042817">
    <property type="protein sequence ID" value="QEJ98320.1"/>
    <property type="molecule type" value="Genomic_DNA"/>
</dbReference>
<gene>
    <name evidence="1" type="ORF">FUT82_10140</name>
</gene>
<dbReference type="InterPro" id="IPR053139">
    <property type="entry name" value="Surface_bspA-like"/>
</dbReference>
<dbReference type="Proteomes" id="UP000323594">
    <property type="component" value="Chromosome"/>
</dbReference>
<evidence type="ECO:0000313" key="2">
    <source>
        <dbReference type="Proteomes" id="UP000323594"/>
    </source>
</evidence>
<sequence>MTGELKLPARLQTIEREAFCDCNITKLVIEMENITFRSNEVFNHKNIKELVLLDTVKTIGQEAFSGCENITGELSLPGGLQIIGQEAFSGCSGIAGELKLPAGLENIYSNAFSECSSITTLTLPEGLQTIELKCF</sequence>
<evidence type="ECO:0000313" key="1">
    <source>
        <dbReference type="EMBL" id="QEJ98320.1"/>
    </source>
</evidence>
<dbReference type="InterPro" id="IPR026906">
    <property type="entry name" value="LRR_5"/>
</dbReference>
<proteinExistence type="predicted"/>
<reference evidence="1 2" key="1">
    <citation type="submission" date="2019-08" db="EMBL/GenBank/DDBJ databases">
        <authorList>
            <person name="Kuhnert P."/>
        </authorList>
    </citation>
    <scope>NUCLEOTIDE SEQUENCE [LARGE SCALE GENOMIC DNA]</scope>
    <source>
        <strain evidence="1 2">B36.5</strain>
    </source>
</reference>
<protein>
    <submittedName>
        <fullName evidence="1">Leucine-rich repeat domain-containing protein</fullName>
    </submittedName>
</protein>
<name>A0AAE6IUV6_TREPH</name>
<dbReference type="InterPro" id="IPR032675">
    <property type="entry name" value="LRR_dom_sf"/>
</dbReference>
<dbReference type="Pfam" id="PF13306">
    <property type="entry name" value="LRR_5"/>
    <property type="match status" value="1"/>
</dbReference>
<dbReference type="AlphaFoldDB" id="A0AAE6IUV6"/>